<evidence type="ECO:0000313" key="2">
    <source>
        <dbReference type="EMBL" id="CAD8100211.1"/>
    </source>
</evidence>
<proteinExistence type="predicted"/>
<comment type="caution">
    <text evidence="2">The sequence shown here is derived from an EMBL/GenBank/DDBJ whole genome shotgun (WGS) entry which is preliminary data.</text>
</comment>
<dbReference type="Proteomes" id="UP000692954">
    <property type="component" value="Unassembled WGS sequence"/>
</dbReference>
<dbReference type="EMBL" id="CAJJDN010000073">
    <property type="protein sequence ID" value="CAD8100211.1"/>
    <property type="molecule type" value="Genomic_DNA"/>
</dbReference>
<gene>
    <name evidence="2" type="ORF">PSON_ATCC_30995.1.T0730124</name>
</gene>
<name>A0A8S1PBK5_9CILI</name>
<reference evidence="2" key="1">
    <citation type="submission" date="2021-01" db="EMBL/GenBank/DDBJ databases">
        <authorList>
            <consortium name="Genoscope - CEA"/>
            <person name="William W."/>
        </authorList>
    </citation>
    <scope>NUCLEOTIDE SEQUENCE</scope>
</reference>
<evidence type="ECO:0000256" key="1">
    <source>
        <dbReference type="SAM" id="Coils"/>
    </source>
</evidence>
<dbReference type="OrthoDB" id="308871at2759"/>
<keyword evidence="3" id="KW-1185">Reference proteome</keyword>
<sequence length="355" mass="43480">MILPIKYDEYKEFDVNRQLQDQARDFRMVQQELLKQQLYDQQLEVEKRKRSLTTQKQREEQLYLENLKREKEMQYLMEGQNKQYIKKDLSKWYENTVNNQRIVQQQLRQEKQQIEQQIVDTAKLGQTMAKFYEQQKKDYYRKVQDQQYGQFQIKKLNEQNSRKFDQAVYQEQVHQENTNIQRKLDNYKQYYQNVQNRQQQLQAMYLQNYRDPKEGLDDIISKNVQQKQEKDEKQYRYEKEMEGISKEKYNSILQMQLQEQQHKRKQNKFDAKLNGYDHANSVYWYNFDRQNNISTPARSMISEQNQQYYNPLTNPNPNQTQNPYILKQLGMNLNDLPTPEYNKSKLASMGKFCMN</sequence>
<accession>A0A8S1PBK5</accession>
<evidence type="ECO:0000313" key="3">
    <source>
        <dbReference type="Proteomes" id="UP000692954"/>
    </source>
</evidence>
<keyword evidence="1" id="KW-0175">Coiled coil</keyword>
<feature type="coiled-coil region" evidence="1">
    <location>
        <begin position="177"/>
        <end position="204"/>
    </location>
</feature>
<organism evidence="2 3">
    <name type="scientific">Paramecium sonneborni</name>
    <dbReference type="NCBI Taxonomy" id="65129"/>
    <lineage>
        <taxon>Eukaryota</taxon>
        <taxon>Sar</taxon>
        <taxon>Alveolata</taxon>
        <taxon>Ciliophora</taxon>
        <taxon>Intramacronucleata</taxon>
        <taxon>Oligohymenophorea</taxon>
        <taxon>Peniculida</taxon>
        <taxon>Parameciidae</taxon>
        <taxon>Paramecium</taxon>
    </lineage>
</organism>
<dbReference type="AlphaFoldDB" id="A0A8S1PBK5"/>
<protein>
    <submittedName>
        <fullName evidence="2">Uncharacterized protein</fullName>
    </submittedName>
</protein>
<feature type="coiled-coil region" evidence="1">
    <location>
        <begin position="97"/>
        <end position="124"/>
    </location>
</feature>